<name>A0A553V5P4_9DEIO</name>
<dbReference type="SUPFAM" id="SSF56112">
    <property type="entry name" value="Protein kinase-like (PK-like)"/>
    <property type="match status" value="1"/>
</dbReference>
<dbReference type="OrthoDB" id="236897at2"/>
<dbReference type="Pfam" id="PF01636">
    <property type="entry name" value="APH"/>
    <property type="match status" value="1"/>
</dbReference>
<organism evidence="2 3">
    <name type="scientific">Deinococcus detaillensis</name>
    <dbReference type="NCBI Taxonomy" id="2592048"/>
    <lineage>
        <taxon>Bacteria</taxon>
        <taxon>Thermotogati</taxon>
        <taxon>Deinococcota</taxon>
        <taxon>Deinococci</taxon>
        <taxon>Deinococcales</taxon>
        <taxon>Deinococcaceae</taxon>
        <taxon>Deinococcus</taxon>
    </lineage>
</organism>
<protein>
    <submittedName>
        <fullName evidence="2">Aminoglycoside phosphotransferase family protein</fullName>
    </submittedName>
</protein>
<dbReference type="GO" id="GO:0016740">
    <property type="term" value="F:transferase activity"/>
    <property type="evidence" value="ECO:0007669"/>
    <property type="project" value="UniProtKB-KW"/>
</dbReference>
<sequence>MLIKASQIRFVNIQLSLRGTAMNDHSGAGLFDRGIHIADGIVRRPKGYWSVSVYDLLQWLGSAGFGLSPVPAGLDERFEYLQFIDGADQGWPLLPFIQSLDGARAAGTFVRKLESTLAAYVPTESARWQLPTTPHVQGPIQHGDVGPWNLLWDSERGEICGIIDWDLAGPAPAGYDSGILAWFMVPVMNDDRAYQRGFGTPIDREERLRAYCDGYGISCGEMLGRVIAAQNELRNRILSASEDDPPTYAALKKIDFTERFRGDIEFALDWKNRGFGRDAE</sequence>
<evidence type="ECO:0000313" key="2">
    <source>
        <dbReference type="EMBL" id="TSA87551.1"/>
    </source>
</evidence>
<dbReference type="Gene3D" id="3.90.1200.10">
    <property type="match status" value="1"/>
</dbReference>
<keyword evidence="3" id="KW-1185">Reference proteome</keyword>
<keyword evidence="2" id="KW-0808">Transferase</keyword>
<evidence type="ECO:0000313" key="3">
    <source>
        <dbReference type="Proteomes" id="UP000316092"/>
    </source>
</evidence>
<dbReference type="InterPro" id="IPR011009">
    <property type="entry name" value="Kinase-like_dom_sf"/>
</dbReference>
<reference evidence="2 3" key="1">
    <citation type="submission" date="2019-07" db="EMBL/GenBank/DDBJ databases">
        <title>Deinococcus detaillus sp. nov., isolated from humus soil in Antarctica.</title>
        <authorList>
            <person name="Zhang K."/>
        </authorList>
    </citation>
    <scope>NUCLEOTIDE SEQUENCE [LARGE SCALE GENOMIC DNA]</scope>
    <source>
        <strain evidence="2 3">H1</strain>
    </source>
</reference>
<dbReference type="EMBL" id="VKDB01000002">
    <property type="protein sequence ID" value="TSA87551.1"/>
    <property type="molecule type" value="Genomic_DNA"/>
</dbReference>
<evidence type="ECO:0000259" key="1">
    <source>
        <dbReference type="Pfam" id="PF01636"/>
    </source>
</evidence>
<proteinExistence type="predicted"/>
<gene>
    <name evidence="2" type="ORF">FNU79_03470</name>
</gene>
<dbReference type="Proteomes" id="UP000316092">
    <property type="component" value="Unassembled WGS sequence"/>
</dbReference>
<accession>A0A553V5P4</accession>
<comment type="caution">
    <text evidence="2">The sequence shown here is derived from an EMBL/GenBank/DDBJ whole genome shotgun (WGS) entry which is preliminary data.</text>
</comment>
<feature type="domain" description="Aminoglycoside phosphotransferase" evidence="1">
    <location>
        <begin position="125"/>
        <end position="208"/>
    </location>
</feature>
<dbReference type="AlphaFoldDB" id="A0A553V5P4"/>
<dbReference type="InterPro" id="IPR002575">
    <property type="entry name" value="Aminoglycoside_PTrfase"/>
</dbReference>